<dbReference type="InterPro" id="IPR008979">
    <property type="entry name" value="Galactose-bd-like_sf"/>
</dbReference>
<keyword evidence="4" id="KW-0732">Signal</keyword>
<dbReference type="EMBL" id="JAMQOL010000062">
    <property type="protein sequence ID" value="MCM4083597.1"/>
    <property type="molecule type" value="Genomic_DNA"/>
</dbReference>
<evidence type="ECO:0000256" key="11">
    <source>
        <dbReference type="SAM" id="Phobius"/>
    </source>
</evidence>
<dbReference type="SUPFAM" id="SSF49785">
    <property type="entry name" value="Galactose-binding domain-like"/>
    <property type="match status" value="1"/>
</dbReference>
<dbReference type="CDD" id="cd14014">
    <property type="entry name" value="STKc_PknB_like"/>
    <property type="match status" value="1"/>
</dbReference>
<evidence type="ECO:0000256" key="5">
    <source>
        <dbReference type="ARBA" id="ARBA00022741"/>
    </source>
</evidence>
<feature type="domain" description="Protein kinase" evidence="12">
    <location>
        <begin position="27"/>
        <end position="294"/>
    </location>
</feature>
<dbReference type="PROSITE" id="PS51175">
    <property type="entry name" value="CBM6"/>
    <property type="match status" value="1"/>
</dbReference>
<evidence type="ECO:0000256" key="10">
    <source>
        <dbReference type="SAM" id="MobiDB-lite"/>
    </source>
</evidence>
<name>A0ABT0YDM8_9ACTN</name>
<keyword evidence="3" id="KW-0808">Transferase</keyword>
<keyword evidence="11" id="KW-0472">Membrane</keyword>
<evidence type="ECO:0000256" key="9">
    <source>
        <dbReference type="PROSITE-ProRule" id="PRU10141"/>
    </source>
</evidence>
<keyword evidence="8" id="KW-0675">Receptor</keyword>
<feature type="compositionally biased region" description="Low complexity" evidence="10">
    <location>
        <begin position="365"/>
        <end position="402"/>
    </location>
</feature>
<proteinExistence type="predicted"/>
<dbReference type="Gene3D" id="1.10.510.10">
    <property type="entry name" value="Transferase(Phosphotransferase) domain 1"/>
    <property type="match status" value="1"/>
</dbReference>
<dbReference type="PROSITE" id="PS00108">
    <property type="entry name" value="PROTEIN_KINASE_ST"/>
    <property type="match status" value="1"/>
</dbReference>
<keyword evidence="7 9" id="KW-0067">ATP-binding</keyword>
<dbReference type="EC" id="2.7.11.1" evidence="1"/>
<organism evidence="14 15">
    <name type="scientific">Paractinoplanes hotanensis</name>
    <dbReference type="NCBI Taxonomy" id="2906497"/>
    <lineage>
        <taxon>Bacteria</taxon>
        <taxon>Bacillati</taxon>
        <taxon>Actinomycetota</taxon>
        <taxon>Actinomycetes</taxon>
        <taxon>Micromonosporales</taxon>
        <taxon>Micromonosporaceae</taxon>
        <taxon>Paractinoplanes</taxon>
    </lineage>
</organism>
<dbReference type="InterPro" id="IPR011009">
    <property type="entry name" value="Kinase-like_dom_sf"/>
</dbReference>
<sequence length="535" mass="56127">MSGSSAPSDRGGPRRPDPPAGLVADRYRLLDLLGEGGMGRVWEARDELLGRAVAVKEISPEGLSTTELGDLRERAIREARAIAQIDHPHVVRIFDVVEHDGTLWIVMELVRAISLYDEVSRNGPLDPRRAAQLGLDLVGALQAAHRAGVLHRDVKPANVLLGRDERVVLTDFGLATSASDSAMTRAGVMLGSPSYLAPERAHDEPATAAADLWSLGATLFTAVEGHPPYERSSPMATLAALMVDPPAAPTRAGILEPVLEALLERDPSARATAEEAAELLRYVLSAPLPHHPVTTAAVVVPETPARNRRRRRGPVLALVAGATAVTAAVGVTIVAGRDPQDAQARPVPSLTPDVVRIPSAAPSRTEASARPSATPSPTPSRTVSPTKQPSPSRTAPATRTPTSRPPVAAPVRVTFEAESFTDNFGTEASFPDGASGGRVVGKTNNGDWVGYRNRSLAGVRKVTLRYTAGSGDTVVEIRSDSASGELLARVTLSGTTDFSAFATVTAGLSGRSSGPLFIAFPGPRASDIDTVTLSS</sequence>
<evidence type="ECO:0000259" key="12">
    <source>
        <dbReference type="PROSITE" id="PS50011"/>
    </source>
</evidence>
<dbReference type="SUPFAM" id="SSF56112">
    <property type="entry name" value="Protein kinase-like (PK-like)"/>
    <property type="match status" value="1"/>
</dbReference>
<dbReference type="InterPro" id="IPR006584">
    <property type="entry name" value="Cellulose-bd_IV"/>
</dbReference>
<evidence type="ECO:0000313" key="14">
    <source>
        <dbReference type="EMBL" id="MCM4083597.1"/>
    </source>
</evidence>
<feature type="region of interest" description="Disordered" evidence="10">
    <location>
        <begin position="1"/>
        <end position="21"/>
    </location>
</feature>
<dbReference type="GO" id="GO:0016301">
    <property type="term" value="F:kinase activity"/>
    <property type="evidence" value="ECO:0007669"/>
    <property type="project" value="UniProtKB-KW"/>
</dbReference>
<keyword evidence="15" id="KW-1185">Reference proteome</keyword>
<feature type="binding site" evidence="9">
    <location>
        <position position="56"/>
    </location>
    <ligand>
        <name>ATP</name>
        <dbReference type="ChEBI" id="CHEBI:30616"/>
    </ligand>
</feature>
<dbReference type="Pfam" id="PF00069">
    <property type="entry name" value="Pkinase"/>
    <property type="match status" value="1"/>
</dbReference>
<dbReference type="PANTHER" id="PTHR43289">
    <property type="entry name" value="MITOGEN-ACTIVATED PROTEIN KINASE KINASE KINASE 20-RELATED"/>
    <property type="match status" value="1"/>
</dbReference>
<dbReference type="Gene3D" id="2.60.120.260">
    <property type="entry name" value="Galactose-binding domain-like"/>
    <property type="match status" value="1"/>
</dbReference>
<evidence type="ECO:0000256" key="3">
    <source>
        <dbReference type="ARBA" id="ARBA00022679"/>
    </source>
</evidence>
<gene>
    <name evidence="14" type="ORF">LXN57_39220</name>
</gene>
<comment type="caution">
    <text evidence="14">The sequence shown here is derived from an EMBL/GenBank/DDBJ whole genome shotgun (WGS) entry which is preliminary data.</text>
</comment>
<feature type="transmembrane region" description="Helical" evidence="11">
    <location>
        <begin position="315"/>
        <end position="336"/>
    </location>
</feature>
<evidence type="ECO:0000256" key="2">
    <source>
        <dbReference type="ARBA" id="ARBA00022527"/>
    </source>
</evidence>
<evidence type="ECO:0000313" key="15">
    <source>
        <dbReference type="Proteomes" id="UP001523216"/>
    </source>
</evidence>
<evidence type="ECO:0000256" key="1">
    <source>
        <dbReference type="ARBA" id="ARBA00012513"/>
    </source>
</evidence>
<dbReference type="CDD" id="cd04084">
    <property type="entry name" value="CBM6_xylanase-like"/>
    <property type="match status" value="1"/>
</dbReference>
<dbReference type="InterPro" id="IPR005084">
    <property type="entry name" value="CBM6"/>
</dbReference>
<evidence type="ECO:0000259" key="13">
    <source>
        <dbReference type="PROSITE" id="PS51175"/>
    </source>
</evidence>
<keyword evidence="11" id="KW-1133">Transmembrane helix</keyword>
<dbReference type="PROSITE" id="PS50011">
    <property type="entry name" value="PROTEIN_KINASE_DOM"/>
    <property type="match status" value="1"/>
</dbReference>
<dbReference type="PANTHER" id="PTHR43289:SF6">
    <property type="entry name" value="SERINE_THREONINE-PROTEIN KINASE NEKL-3"/>
    <property type="match status" value="1"/>
</dbReference>
<keyword evidence="11" id="KW-0812">Transmembrane</keyword>
<feature type="domain" description="CBM6" evidence="13">
    <location>
        <begin position="413"/>
        <end position="534"/>
    </location>
</feature>
<dbReference type="Gene3D" id="3.30.200.20">
    <property type="entry name" value="Phosphorylase Kinase, domain 1"/>
    <property type="match status" value="1"/>
</dbReference>
<dbReference type="InterPro" id="IPR000719">
    <property type="entry name" value="Prot_kinase_dom"/>
</dbReference>
<dbReference type="Pfam" id="PF03422">
    <property type="entry name" value="CBM_6"/>
    <property type="match status" value="1"/>
</dbReference>
<dbReference type="Proteomes" id="UP001523216">
    <property type="component" value="Unassembled WGS sequence"/>
</dbReference>
<evidence type="ECO:0000256" key="6">
    <source>
        <dbReference type="ARBA" id="ARBA00022777"/>
    </source>
</evidence>
<keyword evidence="6 14" id="KW-0418">Kinase</keyword>
<keyword evidence="5 9" id="KW-0547">Nucleotide-binding</keyword>
<evidence type="ECO:0000256" key="8">
    <source>
        <dbReference type="ARBA" id="ARBA00023170"/>
    </source>
</evidence>
<keyword evidence="2" id="KW-0723">Serine/threonine-protein kinase</keyword>
<dbReference type="SMART" id="SM00220">
    <property type="entry name" value="S_TKc"/>
    <property type="match status" value="1"/>
</dbReference>
<evidence type="ECO:0000256" key="4">
    <source>
        <dbReference type="ARBA" id="ARBA00022729"/>
    </source>
</evidence>
<dbReference type="InterPro" id="IPR008271">
    <property type="entry name" value="Ser/Thr_kinase_AS"/>
</dbReference>
<accession>A0ABT0YDM8</accession>
<reference evidence="14 15" key="1">
    <citation type="submission" date="2022-06" db="EMBL/GenBank/DDBJ databases">
        <title>Actinoplanes abujensis sp. nov., isolated from Nigerian arid soil.</title>
        <authorList>
            <person name="Ding P."/>
        </authorList>
    </citation>
    <scope>NUCLEOTIDE SEQUENCE [LARGE SCALE GENOMIC DNA]</scope>
    <source>
        <strain evidence="15">TRM88002</strain>
    </source>
</reference>
<dbReference type="SMART" id="SM00606">
    <property type="entry name" value="CBD_IV"/>
    <property type="match status" value="1"/>
</dbReference>
<feature type="compositionally biased region" description="Low complexity" evidence="10">
    <location>
        <begin position="1"/>
        <end position="10"/>
    </location>
</feature>
<dbReference type="PROSITE" id="PS00107">
    <property type="entry name" value="PROTEIN_KINASE_ATP"/>
    <property type="match status" value="1"/>
</dbReference>
<dbReference type="InterPro" id="IPR017441">
    <property type="entry name" value="Protein_kinase_ATP_BS"/>
</dbReference>
<evidence type="ECO:0000256" key="7">
    <source>
        <dbReference type="ARBA" id="ARBA00022840"/>
    </source>
</evidence>
<protein>
    <recommendedName>
        <fullName evidence="1">non-specific serine/threonine protein kinase</fullName>
        <ecNumber evidence="1">2.7.11.1</ecNumber>
    </recommendedName>
</protein>
<dbReference type="RefSeq" id="WP_251803297.1">
    <property type="nucleotide sequence ID" value="NZ_JAMQOL010000062.1"/>
</dbReference>
<feature type="region of interest" description="Disordered" evidence="10">
    <location>
        <begin position="360"/>
        <end position="409"/>
    </location>
</feature>